<evidence type="ECO:0000256" key="6">
    <source>
        <dbReference type="PIRNR" id="PIRNR018300"/>
    </source>
</evidence>
<dbReference type="InterPro" id="IPR016722">
    <property type="entry name" value="DNA_pol_alpha_bsu"/>
</dbReference>
<dbReference type="KEGG" id="pmrn:116947805"/>
<comment type="function">
    <text evidence="6">Accessory subunit of the DNA polymerase alpha complex (also known as the alpha DNA polymerase-primase complex) which plays an essential role in the initiation of DNA synthesis.</text>
</comment>
<keyword evidence="11" id="KW-1185">Reference proteome</keyword>
<comment type="similarity">
    <text evidence="2 6">Belongs to the DNA polymerase alpha subunit B family.</text>
</comment>
<evidence type="ECO:0000256" key="7">
    <source>
        <dbReference type="SAM" id="MobiDB-lite"/>
    </source>
</evidence>
<dbReference type="GO" id="GO:0003677">
    <property type="term" value="F:DNA binding"/>
    <property type="evidence" value="ECO:0007669"/>
    <property type="project" value="InterPro"/>
</dbReference>
<reference evidence="12" key="1">
    <citation type="submission" date="2025-08" db="UniProtKB">
        <authorList>
            <consortium name="RefSeq"/>
        </authorList>
    </citation>
    <scope>IDENTIFICATION</scope>
    <source>
        <tissue evidence="12">Sperm</tissue>
    </source>
</reference>
<evidence type="ECO:0000256" key="2">
    <source>
        <dbReference type="ARBA" id="ARBA00007299"/>
    </source>
</evidence>
<protein>
    <recommendedName>
        <fullName evidence="3 6">DNA polymerase alpha subunit B</fullName>
    </recommendedName>
</protein>
<evidence type="ECO:0000256" key="3">
    <source>
        <dbReference type="ARBA" id="ARBA00018596"/>
    </source>
</evidence>
<dbReference type="Pfam" id="PF22062">
    <property type="entry name" value="OB_DPOA2"/>
    <property type="match status" value="1"/>
</dbReference>
<feature type="domain" description="DNA polymerase alpha subunit B OB" evidence="10">
    <location>
        <begin position="207"/>
        <end position="311"/>
    </location>
</feature>
<keyword evidence="4 6" id="KW-0235">DNA replication</keyword>
<dbReference type="GO" id="GO:0006270">
    <property type="term" value="P:DNA replication initiation"/>
    <property type="evidence" value="ECO:0007669"/>
    <property type="project" value="TreeGrafter"/>
</dbReference>
<dbReference type="PANTHER" id="PTHR23061">
    <property type="entry name" value="DNA POLYMERASE 2 ALPHA 70 KDA SUBUNIT"/>
    <property type="match status" value="1"/>
</dbReference>
<dbReference type="Pfam" id="PF08418">
    <property type="entry name" value="Pol_alpha_B_N"/>
    <property type="match status" value="1"/>
</dbReference>
<dbReference type="GO" id="GO:0005658">
    <property type="term" value="C:alpha DNA polymerase:primase complex"/>
    <property type="evidence" value="ECO:0007669"/>
    <property type="project" value="TreeGrafter"/>
</dbReference>
<dbReference type="InterPro" id="IPR013627">
    <property type="entry name" value="Pol_alpha_B_N"/>
</dbReference>
<dbReference type="InterPro" id="IPR054300">
    <property type="entry name" value="OB_DPOA2"/>
</dbReference>
<feature type="compositionally biased region" description="Low complexity" evidence="7">
    <location>
        <begin position="132"/>
        <end position="151"/>
    </location>
</feature>
<dbReference type="Gene3D" id="1.10.8.530">
    <property type="entry name" value="DNA polymerase alpha-primase, subunit B, N-terminal domain"/>
    <property type="match status" value="1"/>
</dbReference>
<evidence type="ECO:0000256" key="5">
    <source>
        <dbReference type="ARBA" id="ARBA00023242"/>
    </source>
</evidence>
<feature type="domain" description="DNA polymerase alpha/delta/epsilon subunit B" evidence="8">
    <location>
        <begin position="336"/>
        <end position="540"/>
    </location>
</feature>
<dbReference type="PIRSF" id="PIRSF018300">
    <property type="entry name" value="DNA_pol_alph_2"/>
    <property type="match status" value="1"/>
</dbReference>
<name>A0AAJ7X377_PETMA</name>
<evidence type="ECO:0000259" key="8">
    <source>
        <dbReference type="Pfam" id="PF04042"/>
    </source>
</evidence>
<dbReference type="InterPro" id="IPR043034">
    <property type="entry name" value="DNA_pol_alpha_B_N_sf"/>
</dbReference>
<evidence type="ECO:0000256" key="4">
    <source>
        <dbReference type="ARBA" id="ARBA00022705"/>
    </source>
</evidence>
<dbReference type="AlphaFoldDB" id="A0AAJ7X377"/>
<dbReference type="FunFam" id="3.60.21.60:FF:000003">
    <property type="entry name" value="DNA polymerase alpha subunit B"/>
    <property type="match status" value="1"/>
</dbReference>
<evidence type="ECO:0000313" key="12">
    <source>
        <dbReference type="RefSeq" id="XP_032819859.1"/>
    </source>
</evidence>
<evidence type="ECO:0000256" key="1">
    <source>
        <dbReference type="ARBA" id="ARBA00004123"/>
    </source>
</evidence>
<gene>
    <name evidence="12" type="primary">POLA2</name>
</gene>
<dbReference type="Pfam" id="PF04042">
    <property type="entry name" value="DNA_pol_E_B"/>
    <property type="match status" value="1"/>
</dbReference>
<feature type="domain" description="DNA polymerase alpha subunit B N-terminal" evidence="9">
    <location>
        <begin position="6"/>
        <end position="72"/>
    </location>
</feature>
<organism evidence="11 12">
    <name type="scientific">Petromyzon marinus</name>
    <name type="common">Sea lamprey</name>
    <dbReference type="NCBI Taxonomy" id="7757"/>
    <lineage>
        <taxon>Eukaryota</taxon>
        <taxon>Metazoa</taxon>
        <taxon>Chordata</taxon>
        <taxon>Craniata</taxon>
        <taxon>Vertebrata</taxon>
        <taxon>Cyclostomata</taxon>
        <taxon>Hyperoartia</taxon>
        <taxon>Petromyzontiformes</taxon>
        <taxon>Petromyzontidae</taxon>
        <taxon>Petromyzon</taxon>
    </lineage>
</organism>
<proteinExistence type="inferred from homology"/>
<evidence type="ECO:0000259" key="9">
    <source>
        <dbReference type="Pfam" id="PF08418"/>
    </source>
</evidence>
<dbReference type="CTD" id="23649"/>
<dbReference type="Gene3D" id="3.60.21.60">
    <property type="match status" value="2"/>
</dbReference>
<sequence length="589" mass="65347">MPFDAQKLAEELDTFGITVDDSDLLDKLQELCIVHGLTEEKMAEEWMAFSYNKGLELCVDTLERFDHEHLTKRSNSRTPTQNKVFQDANTLSDFIAAEDEEDDLMESYTTPAKASQKRRLTTPENPHSKRILSQSSHLSPSSFSPSTTPSQKYSSRKNPGEVVATFGSEPSGTSGQAPVRVHVFSRPGEEPLSQTYLHMFQKLHDMREVFSQQIEDLGQQLQAHYNVEELTSVTNSVQSTVTVVGRVCCDCNGKLNAKSVLLQGDLDISAGLATPLDLSQIPEFSLFPGQVAMLDGLNPTGKKFVASKLYEAVPLPFYCPEPEEEENISDGSVTMLVACGPFSTSDSINYEPLCDLITVINRERPQVCLLMGPFVDAKHEHVEKCQLKETFAELFANTIRLLVERTQSSGSRLVIVPSLRDVHHCCIYPQPPFTRPDFLKDLQRVTFVSEPCTLNVNGVVVGVTSTDILFHMSSEEISPPGGVDRFTRLVKHLLTQRSYYPLYPPAEEMNVNYETAQVHARFPVTPDVLIIPSDLRYFVKTACGCVCINPGRLTKGHVGGTFARIALGRVPSTGPNRVSPCLSAQIIKI</sequence>
<feature type="region of interest" description="Disordered" evidence="7">
    <location>
        <begin position="108"/>
        <end position="177"/>
    </location>
</feature>
<evidence type="ECO:0000259" key="10">
    <source>
        <dbReference type="Pfam" id="PF22062"/>
    </source>
</evidence>
<dbReference type="Proteomes" id="UP001318040">
    <property type="component" value="Chromosome 31"/>
</dbReference>
<evidence type="ECO:0000313" key="11">
    <source>
        <dbReference type="Proteomes" id="UP001318040"/>
    </source>
</evidence>
<dbReference type="RefSeq" id="XP_032819859.1">
    <property type="nucleotide sequence ID" value="XM_032963968.1"/>
</dbReference>
<keyword evidence="5 6" id="KW-0539">Nucleus</keyword>
<comment type="subcellular location">
    <subcellularLocation>
        <location evidence="1 6">Nucleus</location>
    </subcellularLocation>
</comment>
<accession>A0AAJ7X377</accession>
<dbReference type="InterPro" id="IPR007185">
    <property type="entry name" value="DNA_pol_a/d/e_bsu"/>
</dbReference>
<dbReference type="PANTHER" id="PTHR23061:SF12">
    <property type="entry name" value="DNA POLYMERASE ALPHA SUBUNIT B"/>
    <property type="match status" value="1"/>
</dbReference>